<evidence type="ECO:0000259" key="6">
    <source>
        <dbReference type="PROSITE" id="PS51635"/>
    </source>
</evidence>
<keyword evidence="7" id="KW-0808">Transferase</keyword>
<dbReference type="EC" id="3.1.1.-" evidence="5"/>
<dbReference type="Gene3D" id="3.40.1090.10">
    <property type="entry name" value="Cytosolic phospholipase A2 catalytic domain"/>
    <property type="match status" value="2"/>
</dbReference>
<dbReference type="PROSITE" id="PS51635">
    <property type="entry name" value="PNPLA"/>
    <property type="match status" value="2"/>
</dbReference>
<evidence type="ECO:0000256" key="2">
    <source>
        <dbReference type="ARBA" id="ARBA00022963"/>
    </source>
</evidence>
<comment type="domain">
    <text evidence="5">The nitrogen atoms of the two glycine residues in the GGXR motif define the oxyanion hole, and stabilize the oxyanion that forms during the nucleophilic attack by the catalytic serine during substrate cleavage.</text>
</comment>
<dbReference type="GO" id="GO:0047372">
    <property type="term" value="F:monoacylglycerol lipase activity"/>
    <property type="evidence" value="ECO:0007669"/>
    <property type="project" value="TreeGrafter"/>
</dbReference>
<feature type="active site" description="Nucleophile" evidence="4">
    <location>
        <position position="404"/>
    </location>
</feature>
<dbReference type="SUPFAM" id="SSF52151">
    <property type="entry name" value="FabD/lysophospholipase-like"/>
    <property type="match status" value="2"/>
</dbReference>
<keyword evidence="8" id="KW-1185">Reference proteome</keyword>
<protein>
    <recommendedName>
        <fullName evidence="5">Patatin</fullName>
        <ecNumber evidence="5">3.1.1.-</ecNumber>
    </recommendedName>
</protein>
<dbReference type="AlphaFoldDB" id="A0A4D6MY97"/>
<proteinExistence type="inferred from homology"/>
<dbReference type="GO" id="GO:0016740">
    <property type="term" value="F:transferase activity"/>
    <property type="evidence" value="ECO:0007669"/>
    <property type="project" value="UniProtKB-KW"/>
</dbReference>
<evidence type="ECO:0000313" key="7">
    <source>
        <dbReference type="EMBL" id="QCE04855.1"/>
    </source>
</evidence>
<evidence type="ECO:0000256" key="3">
    <source>
        <dbReference type="ARBA" id="ARBA00023098"/>
    </source>
</evidence>
<feature type="active site" description="Proton acceptor" evidence="4">
    <location>
        <position position="199"/>
    </location>
</feature>
<evidence type="ECO:0000256" key="1">
    <source>
        <dbReference type="ARBA" id="ARBA00010240"/>
    </source>
</evidence>
<feature type="short sequence motif" description="GXGXXG" evidence="4">
    <location>
        <begin position="25"/>
        <end position="30"/>
    </location>
</feature>
<dbReference type="GO" id="GO:0016042">
    <property type="term" value="P:lipid catabolic process"/>
    <property type="evidence" value="ECO:0007669"/>
    <property type="project" value="UniProtKB-UniRule"/>
</dbReference>
<organism evidence="7 8">
    <name type="scientific">Vigna unguiculata</name>
    <name type="common">Cowpea</name>
    <dbReference type="NCBI Taxonomy" id="3917"/>
    <lineage>
        <taxon>Eukaryota</taxon>
        <taxon>Viridiplantae</taxon>
        <taxon>Streptophyta</taxon>
        <taxon>Embryophyta</taxon>
        <taxon>Tracheophyta</taxon>
        <taxon>Spermatophyta</taxon>
        <taxon>Magnoliopsida</taxon>
        <taxon>eudicotyledons</taxon>
        <taxon>Gunneridae</taxon>
        <taxon>Pentapetalae</taxon>
        <taxon>rosids</taxon>
        <taxon>fabids</taxon>
        <taxon>Fabales</taxon>
        <taxon>Fabaceae</taxon>
        <taxon>Papilionoideae</taxon>
        <taxon>50 kb inversion clade</taxon>
        <taxon>NPAAA clade</taxon>
        <taxon>indigoferoid/millettioid clade</taxon>
        <taxon>Phaseoleae</taxon>
        <taxon>Vigna</taxon>
    </lineage>
</organism>
<feature type="active site" description="Nucleophile" evidence="4">
    <location>
        <position position="64"/>
    </location>
</feature>
<sequence length="731" mass="80530">MGGFSTPKPPPSHHGDILTILSIDGGGIKGILPATVLDYLDKALKAKDPNADLAHYFDVIGGTSTGGLITAMLATASPDDPTRAAFTPAQIVDFYKENGPHVFNSSRPGNDPQFDGEYLHNLTREVLKDTRLSQTLTNIVIPTFDIKRQKPVIFSNYKVKNAPYLNTLLSDICISTSAAPTQLPPYYFVNDGVEFNMVDGGVAAANPTGATVSEVLRQNKYSKVIVLSLGTGTTETQQIFNAEMAATWNSFTWLFPLIIFLDRATTSMNEYYHGSLFRKPTINYLRIQEYELDPALSDMTDVTKQNMDGLEEAGKELLEEKVKKINLDSFCVEEGVATNAEALDSTQKLPSSDKGNVLTVLSIDGGGIRGIIPATVLDHLDKALKEKDPNADLAHYFDVIAGTSTGGLITAMLASPSPDDPTRGYFTPAQIVDFYQQEGPHIFDESCPGDGPKFDGVYFHNITRQLLNDTRLNQTLTNVVIPAFDIKTQKPVIFSNYKIENAPYLNALMSDITISTSAAPTQLPPYYFVNDGVEFNMADGGIEAGNPTQTAVSEVLKHHHEYSEILVLSVGTGKVKVNESFDVEIAANWSYKDWVNNASQFFLRSSTTMTQYYLESLIVGSPPSHTYLRIQEYDLNPDFNDPINVTKASLDGLEESGKQLLQKKVVTFNLDTFDLEEGVGTYAEALDRIADILHGERQSRLLRSKSMEKGRRPILETLAQANWAFQKNLHI</sequence>
<dbReference type="Pfam" id="PF01734">
    <property type="entry name" value="Patatin"/>
    <property type="match status" value="2"/>
</dbReference>
<feature type="short sequence motif" description="DGA/G" evidence="4">
    <location>
        <begin position="199"/>
        <end position="201"/>
    </location>
</feature>
<dbReference type="EMBL" id="CP039352">
    <property type="protein sequence ID" value="QCE04855.1"/>
    <property type="molecule type" value="Genomic_DNA"/>
</dbReference>
<feature type="domain" description="PNPLA" evidence="6">
    <location>
        <begin position="361"/>
        <end position="552"/>
    </location>
</feature>
<name>A0A4D6MY97_VIGUN</name>
<keyword evidence="4 5" id="KW-0378">Hydrolase</keyword>
<dbReference type="InterPro" id="IPR016035">
    <property type="entry name" value="Acyl_Trfase/lysoPLipase"/>
</dbReference>
<feature type="short sequence motif" description="GXSXG" evidence="4">
    <location>
        <begin position="62"/>
        <end position="66"/>
    </location>
</feature>
<dbReference type="PANTHER" id="PTHR32176:SF33">
    <property type="entry name" value="PATATIN"/>
    <property type="match status" value="1"/>
</dbReference>
<keyword evidence="2 4" id="KW-0442">Lipid degradation</keyword>
<dbReference type="Proteomes" id="UP000501690">
    <property type="component" value="Linkage Group LG8"/>
</dbReference>
<feature type="short sequence motif" description="DGA/G" evidence="4">
    <location>
        <begin position="539"/>
        <end position="541"/>
    </location>
</feature>
<accession>A0A4D6MY97</accession>
<gene>
    <name evidence="7" type="ORF">DEO72_LG8g2896</name>
</gene>
<keyword evidence="3 4" id="KW-0443">Lipid metabolism</keyword>
<comment type="similarity">
    <text evidence="1 5">Belongs to the patatin family.</text>
</comment>
<evidence type="ECO:0000256" key="4">
    <source>
        <dbReference type="PROSITE-ProRule" id="PRU01161"/>
    </source>
</evidence>
<reference evidence="7 8" key="1">
    <citation type="submission" date="2019-04" db="EMBL/GenBank/DDBJ databases">
        <title>An improved genome assembly and genetic linkage map for asparagus bean, Vigna unguiculata ssp. sesquipedialis.</title>
        <authorList>
            <person name="Xia Q."/>
            <person name="Zhang R."/>
            <person name="Dong Y."/>
        </authorList>
    </citation>
    <scope>NUCLEOTIDE SEQUENCE [LARGE SCALE GENOMIC DNA]</scope>
    <source>
        <tissue evidence="7">Leaf</tissue>
    </source>
</reference>
<feature type="active site" description="Proton acceptor" evidence="4">
    <location>
        <position position="539"/>
    </location>
</feature>
<feature type="short sequence motif" description="GXGXXG" evidence="4">
    <location>
        <begin position="365"/>
        <end position="370"/>
    </location>
</feature>
<dbReference type="InterPro" id="IPR002641">
    <property type="entry name" value="PNPLA_dom"/>
</dbReference>
<dbReference type="GO" id="GO:0004620">
    <property type="term" value="F:phospholipase activity"/>
    <property type="evidence" value="ECO:0007669"/>
    <property type="project" value="TreeGrafter"/>
</dbReference>
<comment type="function">
    <text evidence="5">Lipolytic acyl hydrolase (LAH).</text>
</comment>
<feature type="short sequence motif" description="GXSXG" evidence="4">
    <location>
        <begin position="402"/>
        <end position="406"/>
    </location>
</feature>
<feature type="domain" description="PNPLA" evidence="6">
    <location>
        <begin position="21"/>
        <end position="212"/>
    </location>
</feature>
<evidence type="ECO:0000256" key="5">
    <source>
        <dbReference type="RuleBase" id="RU361262"/>
    </source>
</evidence>
<evidence type="ECO:0000313" key="8">
    <source>
        <dbReference type="Proteomes" id="UP000501690"/>
    </source>
</evidence>
<dbReference type="PANTHER" id="PTHR32176">
    <property type="entry name" value="XYLOSE ISOMERASE"/>
    <property type="match status" value="1"/>
</dbReference>